<dbReference type="SUPFAM" id="SSF54373">
    <property type="entry name" value="FAD-linked reductases, C-terminal domain"/>
    <property type="match status" value="1"/>
</dbReference>
<dbReference type="GO" id="GO:0016491">
    <property type="term" value="F:oxidoreductase activity"/>
    <property type="evidence" value="ECO:0007669"/>
    <property type="project" value="UniProtKB-KW"/>
</dbReference>
<dbReference type="SUPFAM" id="SSF51905">
    <property type="entry name" value="FAD/NAD(P)-binding domain"/>
    <property type="match status" value="1"/>
</dbReference>
<evidence type="ECO:0000313" key="3">
    <source>
        <dbReference type="EMBL" id="QNI33537.1"/>
    </source>
</evidence>
<reference evidence="3 4" key="1">
    <citation type="submission" date="2020-08" db="EMBL/GenBank/DDBJ databases">
        <title>Edaphobacter telluris sp. nov. and Acidobacterium dinghuensis sp. nov., two acidobacteria isolated from forest soil.</title>
        <authorList>
            <person name="Fu J."/>
            <person name="Qiu L."/>
        </authorList>
    </citation>
    <scope>NUCLEOTIDE SEQUENCE [LARGE SCALE GENOMIC DNA]</scope>
    <source>
        <strain evidence="3">4Y35</strain>
    </source>
</reference>
<keyword evidence="1" id="KW-0560">Oxidoreductase</keyword>
<accession>A0A7G8BLW7</accession>
<protein>
    <submittedName>
        <fullName evidence="3">FAD-binding oxidoreductase</fullName>
    </submittedName>
</protein>
<keyword evidence="4" id="KW-1185">Reference proteome</keyword>
<sequence length="374" mass="39644">MNPTYDAVVIGAGIVGAACAYELAREGMRVVIVERDIVGGGATAAGMGHIVVMDDSPAQLALTQYSQSLWNSLSPALPSSIEYDCCGTLWIAADEAEMIEVRRKHALYASANVPTQVLDSHALAEAEPNLRKPLAGALLVPSDAVLYPPCAASFLITSAQQQGADLMLGKTILSAEHGKVQLNDGTSISSAYLVHATGAGATSLLPDLPIKKRKGHLVITDRYPGFVRHQLVELGYLKSAHSVISDSVAFNVQPRRTGQLLIGSSRQYGAEDSAIDHSILESMLKRTCEYLPGIANLSTIRAWTGFRAATPDKLPLIGPTDDPTVFLATGHEGLGITTSLATARLLADSILKRTSAIPIDPYLPARFALETAHA</sequence>
<dbReference type="PANTHER" id="PTHR13847">
    <property type="entry name" value="SARCOSINE DEHYDROGENASE-RELATED"/>
    <property type="match status" value="1"/>
</dbReference>
<dbReference type="PANTHER" id="PTHR13847:SF287">
    <property type="entry name" value="FAD-DEPENDENT OXIDOREDUCTASE DOMAIN-CONTAINING PROTEIN 1"/>
    <property type="match status" value="1"/>
</dbReference>
<organism evidence="3 4">
    <name type="scientific">Alloacidobacterium dinghuense</name>
    <dbReference type="NCBI Taxonomy" id="2763107"/>
    <lineage>
        <taxon>Bacteria</taxon>
        <taxon>Pseudomonadati</taxon>
        <taxon>Acidobacteriota</taxon>
        <taxon>Terriglobia</taxon>
        <taxon>Terriglobales</taxon>
        <taxon>Acidobacteriaceae</taxon>
        <taxon>Alloacidobacterium</taxon>
    </lineage>
</organism>
<evidence type="ECO:0000313" key="4">
    <source>
        <dbReference type="Proteomes" id="UP000515312"/>
    </source>
</evidence>
<dbReference type="AlphaFoldDB" id="A0A7G8BLW7"/>
<dbReference type="RefSeq" id="WP_186745036.1">
    <property type="nucleotide sequence ID" value="NZ_CP060394.1"/>
</dbReference>
<dbReference type="KEGG" id="adin:H7849_06210"/>
<feature type="domain" description="FAD dependent oxidoreductase" evidence="2">
    <location>
        <begin position="6"/>
        <end position="348"/>
    </location>
</feature>
<gene>
    <name evidence="3" type="ORF">H7849_06210</name>
</gene>
<dbReference type="Gene3D" id="3.30.9.10">
    <property type="entry name" value="D-Amino Acid Oxidase, subunit A, domain 2"/>
    <property type="match status" value="1"/>
</dbReference>
<evidence type="ECO:0000259" key="2">
    <source>
        <dbReference type="Pfam" id="PF01266"/>
    </source>
</evidence>
<proteinExistence type="predicted"/>
<dbReference type="InterPro" id="IPR036188">
    <property type="entry name" value="FAD/NAD-bd_sf"/>
</dbReference>
<dbReference type="Proteomes" id="UP000515312">
    <property type="component" value="Chromosome"/>
</dbReference>
<evidence type="ECO:0000256" key="1">
    <source>
        <dbReference type="ARBA" id="ARBA00023002"/>
    </source>
</evidence>
<dbReference type="Gene3D" id="3.50.50.60">
    <property type="entry name" value="FAD/NAD(P)-binding domain"/>
    <property type="match status" value="1"/>
</dbReference>
<dbReference type="GO" id="GO:0005737">
    <property type="term" value="C:cytoplasm"/>
    <property type="evidence" value="ECO:0007669"/>
    <property type="project" value="TreeGrafter"/>
</dbReference>
<dbReference type="EMBL" id="CP060394">
    <property type="protein sequence ID" value="QNI33537.1"/>
    <property type="molecule type" value="Genomic_DNA"/>
</dbReference>
<dbReference type="InterPro" id="IPR006076">
    <property type="entry name" value="FAD-dep_OxRdtase"/>
</dbReference>
<dbReference type="Pfam" id="PF01266">
    <property type="entry name" value="DAO"/>
    <property type="match status" value="1"/>
</dbReference>
<name>A0A7G8BLW7_9BACT</name>